<reference evidence="2" key="1">
    <citation type="submission" date="2013-11" db="EMBL/GenBank/DDBJ databases">
        <title>The Genome Sequence of Phytophthora parasitica CHvinca01.</title>
        <authorList>
            <consortium name="The Broad Institute Genomics Platform"/>
            <person name="Russ C."/>
            <person name="Tyler B."/>
            <person name="Panabieres F."/>
            <person name="Shan W."/>
            <person name="Tripathy S."/>
            <person name="Grunwald N."/>
            <person name="Machado M."/>
            <person name="Johnson C.S."/>
            <person name="Arredondo F."/>
            <person name="Hong C."/>
            <person name="Coffey M."/>
            <person name="Young S.K."/>
            <person name="Zeng Q."/>
            <person name="Gargeya S."/>
            <person name="Fitzgerald M."/>
            <person name="Abouelleil A."/>
            <person name="Alvarado L."/>
            <person name="Chapman S.B."/>
            <person name="Gainer-Dewar J."/>
            <person name="Goldberg J."/>
            <person name="Griggs A."/>
            <person name="Gujja S."/>
            <person name="Hansen M."/>
            <person name="Howarth C."/>
            <person name="Imamovic A."/>
            <person name="Ireland A."/>
            <person name="Larimer J."/>
            <person name="McCowan C."/>
            <person name="Murphy C."/>
            <person name="Pearson M."/>
            <person name="Poon T.W."/>
            <person name="Priest M."/>
            <person name="Roberts A."/>
            <person name="Saif S."/>
            <person name="Shea T."/>
            <person name="Sykes S."/>
            <person name="Wortman J."/>
            <person name="Nusbaum C."/>
            <person name="Birren B."/>
        </authorList>
    </citation>
    <scope>NUCLEOTIDE SEQUENCE [LARGE SCALE GENOMIC DNA]</scope>
    <source>
        <strain evidence="2">CHvinca01</strain>
    </source>
</reference>
<proteinExistence type="predicted"/>
<dbReference type="AlphaFoldDB" id="W2LC11"/>
<protein>
    <submittedName>
        <fullName evidence="2">Uncharacterized protein</fullName>
    </submittedName>
</protein>
<feature type="non-terminal residue" evidence="2">
    <location>
        <position position="1"/>
    </location>
</feature>
<gene>
    <name evidence="2" type="ORF">L917_07124</name>
</gene>
<accession>W2LC11</accession>
<organism evidence="2">
    <name type="scientific">Phytophthora nicotianae</name>
    <name type="common">Potato buckeye rot agent</name>
    <name type="synonym">Phytophthora parasitica</name>
    <dbReference type="NCBI Taxonomy" id="4792"/>
    <lineage>
        <taxon>Eukaryota</taxon>
        <taxon>Sar</taxon>
        <taxon>Stramenopiles</taxon>
        <taxon>Oomycota</taxon>
        <taxon>Peronosporomycetes</taxon>
        <taxon>Peronosporales</taxon>
        <taxon>Peronosporaceae</taxon>
        <taxon>Phytophthora</taxon>
    </lineage>
</organism>
<feature type="region of interest" description="Disordered" evidence="1">
    <location>
        <begin position="60"/>
        <end position="79"/>
    </location>
</feature>
<dbReference type="Proteomes" id="UP000054423">
    <property type="component" value="Unassembled WGS sequence"/>
</dbReference>
<dbReference type="EMBL" id="KI679234">
    <property type="protein sequence ID" value="ETL95003.1"/>
    <property type="molecule type" value="Genomic_DNA"/>
</dbReference>
<name>W2LC11_PHYNI</name>
<evidence type="ECO:0000256" key="1">
    <source>
        <dbReference type="SAM" id="MobiDB-lite"/>
    </source>
</evidence>
<sequence>SCSFCPSIKRPRSCFSPPTNCPLTNKYSCSTCPAYVSCRATSTFEPPAIRVKSTTWSGTRSASYSARNGSMRPPSATNSAASFADISCSTNTAKRSFMNAADNRSALVGGEVGERMRPGRKQNQ</sequence>
<evidence type="ECO:0000313" key="2">
    <source>
        <dbReference type="EMBL" id="ETL95003.1"/>
    </source>
</evidence>